<name>A0AAE1HRC9_9NEOP</name>
<reference evidence="2" key="2">
    <citation type="journal article" date="2023" name="BMC Genomics">
        <title>Pest status, molecular evolution, and epigenetic factors derived from the genome assembly of Frankliniella fusca, a thysanopteran phytovirus vector.</title>
        <authorList>
            <person name="Catto M.A."/>
            <person name="Labadie P.E."/>
            <person name="Jacobson A.L."/>
            <person name="Kennedy G.G."/>
            <person name="Srinivasan R."/>
            <person name="Hunt B.G."/>
        </authorList>
    </citation>
    <scope>NUCLEOTIDE SEQUENCE</scope>
    <source>
        <strain evidence="2">PL_HMW_Pooled</strain>
    </source>
</reference>
<proteinExistence type="predicted"/>
<organism evidence="2 3">
    <name type="scientific">Frankliniella fusca</name>
    <dbReference type="NCBI Taxonomy" id="407009"/>
    <lineage>
        <taxon>Eukaryota</taxon>
        <taxon>Metazoa</taxon>
        <taxon>Ecdysozoa</taxon>
        <taxon>Arthropoda</taxon>
        <taxon>Hexapoda</taxon>
        <taxon>Insecta</taxon>
        <taxon>Pterygota</taxon>
        <taxon>Neoptera</taxon>
        <taxon>Paraneoptera</taxon>
        <taxon>Thysanoptera</taxon>
        <taxon>Terebrantia</taxon>
        <taxon>Thripoidea</taxon>
        <taxon>Thripidae</taxon>
        <taxon>Frankliniella</taxon>
    </lineage>
</organism>
<dbReference type="PANTHER" id="PTHR23279:SF3">
    <property type="entry name" value="DEFECTIVE PROBOSCIS EXTENSION RESPONSE 18"/>
    <property type="match status" value="1"/>
</dbReference>
<dbReference type="InterPro" id="IPR037448">
    <property type="entry name" value="Zig-8"/>
</dbReference>
<feature type="domain" description="Immunoglobulin-like beta-sandwich" evidence="1">
    <location>
        <begin position="8"/>
        <end position="75"/>
    </location>
</feature>
<evidence type="ECO:0000259" key="1">
    <source>
        <dbReference type="Pfam" id="PF00047"/>
    </source>
</evidence>
<reference evidence="2" key="1">
    <citation type="submission" date="2021-07" db="EMBL/GenBank/DDBJ databases">
        <authorList>
            <person name="Catto M.A."/>
            <person name="Jacobson A."/>
            <person name="Kennedy G."/>
            <person name="Labadie P."/>
            <person name="Hunt B.G."/>
            <person name="Srinivasan R."/>
        </authorList>
    </citation>
    <scope>NUCLEOTIDE SEQUENCE</scope>
    <source>
        <strain evidence="2">PL_HMW_Pooled</strain>
        <tissue evidence="2">Head</tissue>
    </source>
</reference>
<gene>
    <name evidence="2" type="ORF">KUF71_014344</name>
</gene>
<dbReference type="AlphaFoldDB" id="A0AAE1HRC9"/>
<dbReference type="Proteomes" id="UP001219518">
    <property type="component" value="Unassembled WGS sequence"/>
</dbReference>
<dbReference type="Gene3D" id="2.60.40.10">
    <property type="entry name" value="Immunoglobulins"/>
    <property type="match status" value="1"/>
</dbReference>
<protein>
    <submittedName>
        <fullName evidence="2">Opioid-binding protein/cell adhesion molecule</fullName>
    </submittedName>
</protein>
<dbReference type="EMBL" id="JAHWGI010001243">
    <property type="protein sequence ID" value="KAK3926095.1"/>
    <property type="molecule type" value="Genomic_DNA"/>
</dbReference>
<sequence>MPLGRGEAPQLPEVSWVLRKPSEDSLRLLTVGQMTWSGDARHAVEFLYPNNWRLIVKNVTKADEGTYECQISTHPPKLIRTHLLVNGESCFLSDVIE</sequence>
<dbReference type="PANTHER" id="PTHR23279">
    <property type="entry name" value="DEFECTIVE PROBOSCIS EXTENSION RESPONSE DPR -RELATED"/>
    <property type="match status" value="1"/>
</dbReference>
<comment type="caution">
    <text evidence="2">The sequence shown here is derived from an EMBL/GenBank/DDBJ whole genome shotgun (WGS) entry which is preliminary data.</text>
</comment>
<dbReference type="Pfam" id="PF00047">
    <property type="entry name" value="ig"/>
    <property type="match status" value="1"/>
</dbReference>
<accession>A0AAE1HRC9</accession>
<keyword evidence="3" id="KW-1185">Reference proteome</keyword>
<evidence type="ECO:0000313" key="3">
    <source>
        <dbReference type="Proteomes" id="UP001219518"/>
    </source>
</evidence>
<dbReference type="InterPro" id="IPR013151">
    <property type="entry name" value="Immunoglobulin_dom"/>
</dbReference>
<dbReference type="SUPFAM" id="SSF48726">
    <property type="entry name" value="Immunoglobulin"/>
    <property type="match status" value="1"/>
</dbReference>
<dbReference type="InterPro" id="IPR013783">
    <property type="entry name" value="Ig-like_fold"/>
</dbReference>
<evidence type="ECO:0000313" key="2">
    <source>
        <dbReference type="EMBL" id="KAK3926095.1"/>
    </source>
</evidence>
<dbReference type="GO" id="GO:0032589">
    <property type="term" value="C:neuron projection membrane"/>
    <property type="evidence" value="ECO:0007669"/>
    <property type="project" value="TreeGrafter"/>
</dbReference>
<dbReference type="InterPro" id="IPR036179">
    <property type="entry name" value="Ig-like_dom_sf"/>
</dbReference>
<dbReference type="GO" id="GO:0050808">
    <property type="term" value="P:synapse organization"/>
    <property type="evidence" value="ECO:0007669"/>
    <property type="project" value="TreeGrafter"/>
</dbReference>